<dbReference type="EMBL" id="CP003567">
    <property type="protein sequence ID" value="AFL55169.1"/>
    <property type="molecule type" value="Genomic_DNA"/>
</dbReference>
<dbReference type="HOGENOM" id="CLU_3205332_0_0_5"/>
<reference evidence="1" key="1">
    <citation type="journal article" date="2012" name="J. Bacteriol.">
        <title>Complete genome sequence of the broad-host-range strain Sinorhizobium fredii USDA257.</title>
        <authorList>
            <person name="Schuldes J."/>
            <person name="Rodriguez Orbegoso M."/>
            <person name="Schmeisser C."/>
            <person name="Krishnan H.B."/>
            <person name="Daniel R."/>
            <person name="Streit W.R."/>
        </authorList>
    </citation>
    <scope>NUCLEOTIDE SEQUENCE [LARGE SCALE GENOMIC DNA]</scope>
    <source>
        <strain evidence="1">USDA 257</strain>
        <plasmid evidence="1">pUSDA257</plasmid>
    </source>
</reference>
<name>I3XH13_SINF2</name>
<gene>
    <name evidence="1" type="ORF">USDA257_p04540</name>
</gene>
<evidence type="ECO:0000313" key="2">
    <source>
        <dbReference type="Proteomes" id="UP000006180"/>
    </source>
</evidence>
<organism evidence="1">
    <name type="scientific">Sinorhizobium fredii (strain USDA 257)</name>
    <dbReference type="NCBI Taxonomy" id="1185652"/>
    <lineage>
        <taxon>Bacteria</taxon>
        <taxon>Pseudomonadati</taxon>
        <taxon>Pseudomonadota</taxon>
        <taxon>Alphaproteobacteria</taxon>
        <taxon>Hyphomicrobiales</taxon>
        <taxon>Rhizobiaceae</taxon>
        <taxon>Sinorhizobium/Ensifer group</taxon>
        <taxon>Sinorhizobium</taxon>
    </lineage>
</organism>
<proteinExistence type="predicted"/>
<sequence length="45" mass="4976">MDAPAPAVAAMMPASYPQQKRSVDNADHDRWIGFGQERVSGAWCR</sequence>
<protein>
    <submittedName>
        <fullName evidence="1">Uncharacterized protein</fullName>
    </submittedName>
</protein>
<dbReference type="AlphaFoldDB" id="I3XH13"/>
<evidence type="ECO:0000313" key="1">
    <source>
        <dbReference type="EMBL" id="AFL55169.1"/>
    </source>
</evidence>
<geneLocation type="plasmid" evidence="2">
    <name>pUSDA257 fragment 4</name>
</geneLocation>
<accession>I3XH13</accession>
<keyword evidence="1" id="KW-0614">Plasmid</keyword>